<evidence type="ECO:0000256" key="1">
    <source>
        <dbReference type="SAM" id="MobiDB-lite"/>
    </source>
</evidence>
<reference evidence="2" key="1">
    <citation type="submission" date="2023-03" db="EMBL/GenBank/DDBJ databases">
        <authorList>
            <person name="Pearce D."/>
        </authorList>
    </citation>
    <scope>NUCLEOTIDE SEQUENCE</scope>
    <source>
        <strain evidence="2">Mc</strain>
    </source>
</reference>
<proteinExistence type="predicted"/>
<dbReference type="EMBL" id="OX458332">
    <property type="protein sequence ID" value="CAI8821249.1"/>
    <property type="molecule type" value="Genomic_DNA"/>
</dbReference>
<feature type="compositionally biased region" description="Acidic residues" evidence="1">
    <location>
        <begin position="36"/>
        <end position="45"/>
    </location>
</feature>
<gene>
    <name evidence="2" type="ORF">MCNOR_1951</name>
</gene>
<protein>
    <submittedName>
        <fullName evidence="2">Uncharacterized protein</fullName>
    </submittedName>
</protein>
<organism evidence="2 3">
    <name type="scientific">Methylococcus capsulatus</name>
    <dbReference type="NCBI Taxonomy" id="414"/>
    <lineage>
        <taxon>Bacteria</taxon>
        <taxon>Pseudomonadati</taxon>
        <taxon>Pseudomonadota</taxon>
        <taxon>Gammaproteobacteria</taxon>
        <taxon>Methylococcales</taxon>
        <taxon>Methylococcaceae</taxon>
        <taxon>Methylococcus</taxon>
    </lineage>
</organism>
<evidence type="ECO:0000313" key="2">
    <source>
        <dbReference type="EMBL" id="CAI8821249.1"/>
    </source>
</evidence>
<accession>A0AA35UL25</accession>
<feature type="compositionally biased region" description="Basic and acidic residues" evidence="1">
    <location>
        <begin position="9"/>
        <end position="28"/>
    </location>
</feature>
<sequence length="169" mass="18546">MGDLIQKNDGAEGKEPGIGDRRIGETKPPRNRPGVGDEEESEENQGQESEVGRGFRCLGQGNMGAVVIAHHGNVRARGIPVREVGAGLGVGRGALIRTGAMVMAGRLDRHVTVGPETQHKRRRIAMAQAEMAEHRKYQHKREAGSRAPKHIHWLTTIAYRPKARKWGLD</sequence>
<evidence type="ECO:0000313" key="3">
    <source>
        <dbReference type="Proteomes" id="UP001158598"/>
    </source>
</evidence>
<dbReference type="Proteomes" id="UP001158598">
    <property type="component" value="Chromosome"/>
</dbReference>
<feature type="region of interest" description="Disordered" evidence="1">
    <location>
        <begin position="1"/>
        <end position="56"/>
    </location>
</feature>
<dbReference type="AlphaFoldDB" id="A0AA35UL25"/>
<name>A0AA35UL25_METCP</name>